<evidence type="ECO:0000259" key="2">
    <source>
        <dbReference type="Pfam" id="PF05922"/>
    </source>
</evidence>
<dbReference type="PANTHER" id="PTHR28288">
    <property type="entry name" value="PROTEASE B INHIBITOR 2"/>
    <property type="match status" value="1"/>
</dbReference>
<dbReference type="Proteomes" id="UP001212411">
    <property type="component" value="Chromosome 3"/>
</dbReference>
<dbReference type="Gene3D" id="3.30.70.80">
    <property type="entry name" value="Peptidase S8 propeptide/proteinase inhibitor I9"/>
    <property type="match status" value="1"/>
</dbReference>
<keyword evidence="4" id="KW-1185">Reference proteome</keyword>
<accession>A0AAE9WF21</accession>
<feature type="domain" description="Inhibitor I9" evidence="2">
    <location>
        <begin position="6"/>
        <end position="70"/>
    </location>
</feature>
<dbReference type="GO" id="GO:0004866">
    <property type="term" value="F:endopeptidase inhibitor activity"/>
    <property type="evidence" value="ECO:0007669"/>
    <property type="project" value="TreeGrafter"/>
</dbReference>
<protein>
    <submittedName>
        <fullName evidence="3">Vaculoar proteinase B inhibitor Pbi2</fullName>
    </submittedName>
</protein>
<organism evidence="3 4">
    <name type="scientific">Schizosaccharomyces osmophilus</name>
    <dbReference type="NCBI Taxonomy" id="2545709"/>
    <lineage>
        <taxon>Eukaryota</taxon>
        <taxon>Fungi</taxon>
        <taxon>Dikarya</taxon>
        <taxon>Ascomycota</taxon>
        <taxon>Taphrinomycotina</taxon>
        <taxon>Schizosaccharomycetes</taxon>
        <taxon>Schizosaccharomycetales</taxon>
        <taxon>Schizosaccharomycetaceae</taxon>
        <taxon>Schizosaccharomyces</taxon>
    </lineage>
</organism>
<evidence type="ECO:0000256" key="1">
    <source>
        <dbReference type="ARBA" id="ARBA00038069"/>
    </source>
</evidence>
<comment type="similarity">
    <text evidence="1">Belongs to the protease inhibitor I9 family.</text>
</comment>
<sequence>MSEKSYIVQLKDTTDVNKVKSDLEASGVKIGHVYDTVFKGFSVTLPENSVSTLDAHPEVQHYEADKEMHTTKKD</sequence>
<dbReference type="InterPro" id="IPR037045">
    <property type="entry name" value="S8pro/Inhibitor_I9_sf"/>
</dbReference>
<name>A0AAE9WF21_9SCHI</name>
<dbReference type="EMBL" id="CP115613">
    <property type="protein sequence ID" value="WBW75075.1"/>
    <property type="molecule type" value="Genomic_DNA"/>
</dbReference>
<gene>
    <name evidence="3" type="primary">pbi2</name>
    <name evidence="3" type="ORF">SOMG_04487</name>
</gene>
<dbReference type="AlphaFoldDB" id="A0AAE9WF21"/>
<proteinExistence type="inferred from homology"/>
<dbReference type="Pfam" id="PF05922">
    <property type="entry name" value="Inhibitor_I9"/>
    <property type="match status" value="1"/>
</dbReference>
<evidence type="ECO:0000313" key="4">
    <source>
        <dbReference type="Proteomes" id="UP001212411"/>
    </source>
</evidence>
<reference evidence="3 4" key="1">
    <citation type="journal article" date="2023" name="G3 (Bethesda)">
        <title>A high-quality reference genome for the fission yeast Schizosaccharomyces osmophilus.</title>
        <authorList>
            <person name="Jia G.S."/>
            <person name="Zhang W.C."/>
            <person name="Liang Y."/>
            <person name="Liu X.H."/>
            <person name="Rhind N."/>
            <person name="Pidoux A."/>
            <person name="Brysch-Herzberg M."/>
            <person name="Du L.L."/>
        </authorList>
    </citation>
    <scope>NUCLEOTIDE SEQUENCE [LARGE SCALE GENOMIC DNA]</scope>
    <source>
        <strain evidence="3 4">CBS 15793</strain>
    </source>
</reference>
<dbReference type="GO" id="GO:0042144">
    <property type="term" value="P:vacuole fusion, non-autophagic"/>
    <property type="evidence" value="ECO:0007669"/>
    <property type="project" value="TreeGrafter"/>
</dbReference>
<dbReference type="PANTHER" id="PTHR28288:SF2">
    <property type="entry name" value="PROTEASE B INHIBITOR 2"/>
    <property type="match status" value="1"/>
</dbReference>
<dbReference type="InterPro" id="IPR010259">
    <property type="entry name" value="S8pro/Inhibitor_I9"/>
</dbReference>
<dbReference type="GeneID" id="80877960"/>
<dbReference type="RefSeq" id="XP_056039318.1">
    <property type="nucleotide sequence ID" value="XM_056183271.1"/>
</dbReference>
<dbReference type="InterPro" id="IPR052471">
    <property type="entry name" value="PBI_I9"/>
</dbReference>
<dbReference type="SUPFAM" id="SSF54897">
    <property type="entry name" value="Protease propeptides/inhibitors"/>
    <property type="match status" value="1"/>
</dbReference>
<evidence type="ECO:0000313" key="3">
    <source>
        <dbReference type="EMBL" id="WBW75075.1"/>
    </source>
</evidence>
<dbReference type="KEGG" id="som:SOMG_04487"/>